<dbReference type="InterPro" id="IPR000073">
    <property type="entry name" value="AB_hydrolase_1"/>
</dbReference>
<comment type="caution">
    <text evidence="4">The sequence shown here is derived from an EMBL/GenBank/DDBJ whole genome shotgun (WGS) entry which is preliminary data.</text>
</comment>
<accession>A0A2V0PBU1</accession>
<sequence>MAPEACPGCKKTAGRKRWECAACSGRFCRDCCKRYLLPEGGTKQVRHCNACFLKGVNWDASRTYDVYGPADGRPVLMIHGAIIGRMAMVHEARAMAEQGYRVLLVDLPGHGARFAEKLDLPSALAALEEVADKEAPGQKLLVAGFSMGGYAAAAYAAAHPERVAGAILSGCAHDTTTLFWTAVGRFADVVYAACSYKTKSGFITGTFGPYIDKDMVHESLLRAGAEYDQWGPCWRLMKACNMKALLPRVRCPVLFVVGASDLKTHEAAFLKLLGPRATHLVIKDGLHTWPYQPAVLPQYRAAANEFAKAAEWGPAGAKA</sequence>
<feature type="domain" description="Serine aminopeptidase S33" evidence="3">
    <location>
        <begin position="75"/>
        <end position="267"/>
    </location>
</feature>
<dbReference type="SUPFAM" id="SSF57903">
    <property type="entry name" value="FYVE/PHD zinc finger"/>
    <property type="match status" value="1"/>
</dbReference>
<dbReference type="InterPro" id="IPR029058">
    <property type="entry name" value="AB_hydrolase_fold"/>
</dbReference>
<dbReference type="OrthoDB" id="408373at2759"/>
<gene>
    <name evidence="4" type="ORF">Rsub_06680</name>
</gene>
<dbReference type="GO" id="GO:0016020">
    <property type="term" value="C:membrane"/>
    <property type="evidence" value="ECO:0007669"/>
    <property type="project" value="TreeGrafter"/>
</dbReference>
<reference evidence="4 5" key="1">
    <citation type="journal article" date="2018" name="Sci. Rep.">
        <title>Raphidocelis subcapitata (=Pseudokirchneriella subcapitata) provides an insight into genome evolution and environmental adaptations in the Sphaeropleales.</title>
        <authorList>
            <person name="Suzuki S."/>
            <person name="Yamaguchi H."/>
            <person name="Nakajima N."/>
            <person name="Kawachi M."/>
        </authorList>
    </citation>
    <scope>NUCLEOTIDE SEQUENCE [LARGE SCALE GENOMIC DNA]</scope>
    <source>
        <strain evidence="4 5">NIES-35</strain>
    </source>
</reference>
<keyword evidence="5" id="KW-1185">Reference proteome</keyword>
<dbReference type="Gene3D" id="3.40.50.1820">
    <property type="entry name" value="alpha/beta hydrolase"/>
    <property type="match status" value="1"/>
</dbReference>
<dbReference type="STRING" id="307507.A0A2V0PBU1"/>
<dbReference type="InParanoid" id="A0A2V0PBU1"/>
<dbReference type="PANTHER" id="PTHR43798">
    <property type="entry name" value="MONOACYLGLYCEROL LIPASE"/>
    <property type="match status" value="1"/>
</dbReference>
<dbReference type="PRINTS" id="PR00111">
    <property type="entry name" value="ABHYDROLASE"/>
</dbReference>
<evidence type="ECO:0000256" key="2">
    <source>
        <dbReference type="ARBA" id="ARBA00022833"/>
    </source>
</evidence>
<dbReference type="InterPro" id="IPR011011">
    <property type="entry name" value="Znf_FYVE_PHD"/>
</dbReference>
<evidence type="ECO:0000313" key="5">
    <source>
        <dbReference type="Proteomes" id="UP000247498"/>
    </source>
</evidence>
<proteinExistence type="predicted"/>
<evidence type="ECO:0000259" key="3">
    <source>
        <dbReference type="Pfam" id="PF12146"/>
    </source>
</evidence>
<protein>
    <recommendedName>
        <fullName evidence="3">Serine aminopeptidase S33 domain-containing protein</fullName>
    </recommendedName>
</protein>
<dbReference type="Proteomes" id="UP000247498">
    <property type="component" value="Unassembled WGS sequence"/>
</dbReference>
<organism evidence="4 5">
    <name type="scientific">Raphidocelis subcapitata</name>
    <dbReference type="NCBI Taxonomy" id="307507"/>
    <lineage>
        <taxon>Eukaryota</taxon>
        <taxon>Viridiplantae</taxon>
        <taxon>Chlorophyta</taxon>
        <taxon>core chlorophytes</taxon>
        <taxon>Chlorophyceae</taxon>
        <taxon>CS clade</taxon>
        <taxon>Sphaeropleales</taxon>
        <taxon>Selenastraceae</taxon>
        <taxon>Raphidocelis</taxon>
    </lineage>
</organism>
<keyword evidence="1" id="KW-0479">Metal-binding</keyword>
<dbReference type="SUPFAM" id="SSF53474">
    <property type="entry name" value="alpha/beta-Hydrolases"/>
    <property type="match status" value="1"/>
</dbReference>
<dbReference type="InterPro" id="IPR022742">
    <property type="entry name" value="Hydrolase_4"/>
</dbReference>
<dbReference type="GO" id="GO:0008270">
    <property type="term" value="F:zinc ion binding"/>
    <property type="evidence" value="ECO:0007669"/>
    <property type="project" value="UniProtKB-KW"/>
</dbReference>
<dbReference type="CDD" id="cd00065">
    <property type="entry name" value="FYVE_like_SF"/>
    <property type="match status" value="1"/>
</dbReference>
<keyword evidence="1" id="KW-0863">Zinc-finger</keyword>
<dbReference type="PANTHER" id="PTHR43798:SF33">
    <property type="entry name" value="HYDROLASE, PUTATIVE (AFU_ORTHOLOGUE AFUA_2G14860)-RELATED"/>
    <property type="match status" value="1"/>
</dbReference>
<dbReference type="InterPro" id="IPR050266">
    <property type="entry name" value="AB_hydrolase_sf"/>
</dbReference>
<evidence type="ECO:0000313" key="4">
    <source>
        <dbReference type="EMBL" id="GBF94565.1"/>
    </source>
</evidence>
<dbReference type="Pfam" id="PF12146">
    <property type="entry name" value="Hydrolase_4"/>
    <property type="match status" value="1"/>
</dbReference>
<dbReference type="EMBL" id="BDRX01000053">
    <property type="protein sequence ID" value="GBF94565.1"/>
    <property type="molecule type" value="Genomic_DNA"/>
</dbReference>
<name>A0A2V0PBU1_9CHLO</name>
<evidence type="ECO:0000256" key="1">
    <source>
        <dbReference type="ARBA" id="ARBA00022771"/>
    </source>
</evidence>
<keyword evidence="2" id="KW-0862">Zinc</keyword>
<dbReference type="AlphaFoldDB" id="A0A2V0PBU1"/>